<dbReference type="EMBL" id="FNFH01000003">
    <property type="protein sequence ID" value="SDK21764.1"/>
    <property type="molecule type" value="Genomic_DNA"/>
</dbReference>
<evidence type="ECO:0000313" key="1">
    <source>
        <dbReference type="EMBL" id="SDK21764.1"/>
    </source>
</evidence>
<dbReference type="Proteomes" id="UP000199305">
    <property type="component" value="Unassembled WGS sequence"/>
</dbReference>
<dbReference type="InterPro" id="IPR046723">
    <property type="entry name" value="DUF6615"/>
</dbReference>
<sequence>MQLDEITIKNSGWTWDRLREARKHNYQVGEESITDFLVLNLKKWGKGKIVVDTFTRHKEAVNGSDWEWWFTGSSGKWLGMRVQAKVLKLKSEKYEHLHHSNKSGKQVDLLIKDANKNGLIPLYCMYSNWKPGDYQTSWKCKTYKSSVRHYGTAILNPIVVKRLQKKGENHLKNVIGSLRPMHCIFCCSGFSGGDLPVRALGWLEGAGLLSGQEVEADEGTDRYVLKDSPPYYVKQMLERESQADFIDIQDERLMRVTVFRQLNEENI</sequence>
<name>A0A1G9A4H4_9GAMM</name>
<dbReference type="STRING" id="658219.SAMN05216212_1841"/>
<dbReference type="RefSeq" id="WP_091512333.1">
    <property type="nucleotide sequence ID" value="NZ_FNFH01000003.1"/>
</dbReference>
<dbReference type="OrthoDB" id="581010at2"/>
<dbReference type="Pfam" id="PF20320">
    <property type="entry name" value="DUF6615"/>
    <property type="match status" value="1"/>
</dbReference>
<evidence type="ECO:0000313" key="2">
    <source>
        <dbReference type="Proteomes" id="UP000199305"/>
    </source>
</evidence>
<accession>A0A1G9A4H4</accession>
<organism evidence="1 2">
    <name type="scientific">Microbulbifer yueqingensis</name>
    <dbReference type="NCBI Taxonomy" id="658219"/>
    <lineage>
        <taxon>Bacteria</taxon>
        <taxon>Pseudomonadati</taxon>
        <taxon>Pseudomonadota</taxon>
        <taxon>Gammaproteobacteria</taxon>
        <taxon>Cellvibrionales</taxon>
        <taxon>Microbulbiferaceae</taxon>
        <taxon>Microbulbifer</taxon>
    </lineage>
</organism>
<dbReference type="AlphaFoldDB" id="A0A1G9A4H4"/>
<protein>
    <submittedName>
        <fullName evidence="1">Uncharacterized protein</fullName>
    </submittedName>
</protein>
<proteinExistence type="predicted"/>
<reference evidence="2" key="1">
    <citation type="submission" date="2016-10" db="EMBL/GenBank/DDBJ databases">
        <authorList>
            <person name="Varghese N."/>
            <person name="Submissions S."/>
        </authorList>
    </citation>
    <scope>NUCLEOTIDE SEQUENCE [LARGE SCALE GENOMIC DNA]</scope>
    <source>
        <strain evidence="2">CGMCC 1.10658</strain>
    </source>
</reference>
<keyword evidence="2" id="KW-1185">Reference proteome</keyword>
<gene>
    <name evidence="1" type="ORF">SAMN05216212_1841</name>
</gene>